<evidence type="ECO:0000259" key="14">
    <source>
        <dbReference type="PROSITE" id="PS50851"/>
    </source>
</evidence>
<dbReference type="InterPro" id="IPR005467">
    <property type="entry name" value="His_kinase_dom"/>
</dbReference>
<dbReference type="Gene3D" id="3.30.565.10">
    <property type="entry name" value="Histidine kinase-like ATPase, C-terminal domain"/>
    <property type="match status" value="1"/>
</dbReference>
<comment type="function">
    <text evidence="11">Involved in the transmission of sensory signals from the chemoreceptors to the flagellar motors. CheA is autophosphorylated; it can transfer its phosphate group to either CheB or CheY.</text>
</comment>
<dbReference type="CDD" id="cd00731">
    <property type="entry name" value="CheA_reg"/>
    <property type="match status" value="1"/>
</dbReference>
<dbReference type="PRINTS" id="PR00344">
    <property type="entry name" value="BCTRLSENSOR"/>
</dbReference>
<evidence type="ECO:0000256" key="2">
    <source>
        <dbReference type="ARBA" id="ARBA00012438"/>
    </source>
</evidence>
<feature type="modified residue" description="Phosphohistidine" evidence="12">
    <location>
        <position position="46"/>
    </location>
</feature>
<keyword evidence="10" id="KW-0902">Two-component regulatory system</keyword>
<feature type="domain" description="HPt" evidence="15">
    <location>
        <begin position="1"/>
        <end position="103"/>
    </location>
</feature>
<dbReference type="InterPro" id="IPR004358">
    <property type="entry name" value="Sig_transdc_His_kin-like_C"/>
</dbReference>
<dbReference type="SUPFAM" id="SSF50341">
    <property type="entry name" value="CheW-like"/>
    <property type="match status" value="1"/>
</dbReference>
<dbReference type="GO" id="GO:0000155">
    <property type="term" value="F:phosphorelay sensor kinase activity"/>
    <property type="evidence" value="ECO:0007669"/>
    <property type="project" value="InterPro"/>
</dbReference>
<dbReference type="Pfam" id="PF02895">
    <property type="entry name" value="H-kinase_dim"/>
    <property type="match status" value="1"/>
</dbReference>
<dbReference type="GO" id="GO:0006935">
    <property type="term" value="P:chemotaxis"/>
    <property type="evidence" value="ECO:0007669"/>
    <property type="project" value="UniProtKB-KW"/>
</dbReference>
<dbReference type="InterPro" id="IPR036097">
    <property type="entry name" value="HisK_dim/P_sf"/>
</dbReference>
<evidence type="ECO:0000256" key="8">
    <source>
        <dbReference type="ARBA" id="ARBA00022777"/>
    </source>
</evidence>
<dbReference type="InterPro" id="IPR036890">
    <property type="entry name" value="HATPase_C_sf"/>
</dbReference>
<protein>
    <recommendedName>
        <fullName evidence="3">Chemotaxis protein CheA</fullName>
        <ecNumber evidence="2">2.7.13.3</ecNumber>
    </recommendedName>
</protein>
<evidence type="ECO:0000259" key="13">
    <source>
        <dbReference type="PROSITE" id="PS50109"/>
    </source>
</evidence>
<dbReference type="SMART" id="SM00260">
    <property type="entry name" value="CheW"/>
    <property type="match status" value="1"/>
</dbReference>
<dbReference type="InterPro" id="IPR037257">
    <property type="entry name" value="T2SS_E_N_sf"/>
</dbReference>
<dbReference type="CDD" id="cd16916">
    <property type="entry name" value="HATPase_CheA-like"/>
    <property type="match status" value="1"/>
</dbReference>
<evidence type="ECO:0000256" key="7">
    <source>
        <dbReference type="ARBA" id="ARBA00022741"/>
    </source>
</evidence>
<gene>
    <name evidence="16" type="ORF">SAMN05428998_1343</name>
</gene>
<reference evidence="16 17" key="1">
    <citation type="submission" date="2017-04" db="EMBL/GenBank/DDBJ databases">
        <authorList>
            <person name="Afonso C.L."/>
            <person name="Miller P.J."/>
            <person name="Scott M.A."/>
            <person name="Spackman E."/>
            <person name="Goraichik I."/>
            <person name="Dimitrov K.M."/>
            <person name="Suarez D.L."/>
            <person name="Swayne D.E."/>
        </authorList>
    </citation>
    <scope>NUCLEOTIDE SEQUENCE [LARGE SCALE GENOMIC DNA]</scope>
    <source>
        <strain evidence="16 17">USBA 355</strain>
    </source>
</reference>
<dbReference type="Proteomes" id="UP000192917">
    <property type="component" value="Unassembled WGS sequence"/>
</dbReference>
<dbReference type="InterPro" id="IPR008207">
    <property type="entry name" value="Sig_transdc_His_kin_Hpt_dom"/>
</dbReference>
<dbReference type="PANTHER" id="PTHR43395">
    <property type="entry name" value="SENSOR HISTIDINE KINASE CHEA"/>
    <property type="match status" value="1"/>
</dbReference>
<dbReference type="FunFam" id="3.30.565.10:FF:000016">
    <property type="entry name" value="Chemotaxis protein CheA, putative"/>
    <property type="match status" value="1"/>
</dbReference>
<dbReference type="Pfam" id="PF01627">
    <property type="entry name" value="Hpt"/>
    <property type="match status" value="1"/>
</dbReference>
<evidence type="ECO:0000256" key="1">
    <source>
        <dbReference type="ARBA" id="ARBA00000085"/>
    </source>
</evidence>
<dbReference type="AlphaFoldDB" id="A0A1Y6CMI0"/>
<dbReference type="SUPFAM" id="SSF160246">
    <property type="entry name" value="EspE N-terminal domain-like"/>
    <property type="match status" value="1"/>
</dbReference>
<dbReference type="Pfam" id="PF02518">
    <property type="entry name" value="HATPase_c"/>
    <property type="match status" value="1"/>
</dbReference>
<dbReference type="InterPro" id="IPR003594">
    <property type="entry name" value="HATPase_dom"/>
</dbReference>
<feature type="domain" description="CheW-like" evidence="14">
    <location>
        <begin position="548"/>
        <end position="680"/>
    </location>
</feature>
<name>A0A1Y6CMI0_9PROT</name>
<dbReference type="CDD" id="cd00088">
    <property type="entry name" value="HPT"/>
    <property type="match status" value="1"/>
</dbReference>
<dbReference type="PROSITE" id="PS50851">
    <property type="entry name" value="CHEW"/>
    <property type="match status" value="1"/>
</dbReference>
<keyword evidence="17" id="KW-1185">Reference proteome</keyword>
<dbReference type="Pfam" id="PF01584">
    <property type="entry name" value="CheW"/>
    <property type="match status" value="1"/>
</dbReference>
<evidence type="ECO:0000313" key="16">
    <source>
        <dbReference type="EMBL" id="SMF75339.1"/>
    </source>
</evidence>
<dbReference type="InterPro" id="IPR002545">
    <property type="entry name" value="CheW-lke_dom"/>
</dbReference>
<dbReference type="GO" id="GO:0005524">
    <property type="term" value="F:ATP binding"/>
    <property type="evidence" value="ECO:0007669"/>
    <property type="project" value="UniProtKB-KW"/>
</dbReference>
<evidence type="ECO:0000256" key="3">
    <source>
        <dbReference type="ARBA" id="ARBA00021495"/>
    </source>
</evidence>
<dbReference type="Gene3D" id="1.20.120.160">
    <property type="entry name" value="HPT domain"/>
    <property type="match status" value="1"/>
</dbReference>
<evidence type="ECO:0000256" key="9">
    <source>
        <dbReference type="ARBA" id="ARBA00022840"/>
    </source>
</evidence>
<evidence type="ECO:0000256" key="4">
    <source>
        <dbReference type="ARBA" id="ARBA00022500"/>
    </source>
</evidence>
<sequence length="689" mass="74493">MAGSDPADTFRQEAQELLELLEQTLLDLEHDPGSGELIASAFRALHTIKGSGSMFGFQRVADFTHHVETAFDRVRKGEVAPSHELIALALTARDHIRRLIEEPEQAGEAEGVAILGELKLLVDGGAAPEAGAPAPAAAAGDDETATWRIRFRLPRDAMTSGNNPLPMLAELRGLGTATVVAQTDGLPAFDELVPTDCYFGWDVVLTTDQPRGAIESVFLFVLDEMELQIDRIETEPDGDERLGEILVERGDATPEAVEGALARQQLGELLVEAGAVTGEKVAAALGEQKLRREARAAKAADSIRVPAERLDELMDRVGELVIAQSRLKQVAAASDDLQVKSVAEEIERLALELRDSTMGVRMVPFGSLFGRFRRLIHDLSRELGKDIQLVTSGEETELDKTVIERLNDPLVHLIRNAVDHGLEDPAGRAAAGKPAQGRISLSARHAGAEVLISIRDDGRGLDRERIRARAEANGLIAPDARLTDGELFQMIFQPGFSTAAQVTNLSGRGVGMDVVKRTIEALRGTIDVASRPGDGAEVTLRLPLTLAIIDGLLVRVGNGRYVIPLSAVEECVELPPEEDARARGRSFLNIRDELVPFLRLRELFKATTPPDRFQKVVIVSSGEVRVGLVVDQVIGDHQTVIKSLSRLHADVETFSGATILGDGTVALILEVAHLVEYGQVQEERLKAAG</sequence>
<dbReference type="SUPFAM" id="SSF47384">
    <property type="entry name" value="Homodimeric domain of signal transducing histidine kinase"/>
    <property type="match status" value="1"/>
</dbReference>
<dbReference type="SUPFAM" id="SSF55874">
    <property type="entry name" value="ATPase domain of HSP90 chaperone/DNA topoisomerase II/histidine kinase"/>
    <property type="match status" value="1"/>
</dbReference>
<evidence type="ECO:0000256" key="12">
    <source>
        <dbReference type="PROSITE-ProRule" id="PRU00110"/>
    </source>
</evidence>
<dbReference type="EMBL" id="FWZX01000034">
    <property type="protein sequence ID" value="SMF75339.1"/>
    <property type="molecule type" value="Genomic_DNA"/>
</dbReference>
<dbReference type="SMART" id="SM00387">
    <property type="entry name" value="HATPase_c"/>
    <property type="match status" value="1"/>
</dbReference>
<dbReference type="SMART" id="SM01231">
    <property type="entry name" value="H-kinase_dim"/>
    <property type="match status" value="1"/>
</dbReference>
<dbReference type="InterPro" id="IPR004105">
    <property type="entry name" value="CheA-like_dim"/>
</dbReference>
<accession>A0A1Y6CMI0</accession>
<dbReference type="PROSITE" id="PS50894">
    <property type="entry name" value="HPT"/>
    <property type="match status" value="1"/>
</dbReference>
<dbReference type="InterPro" id="IPR036061">
    <property type="entry name" value="CheW-like_dom_sf"/>
</dbReference>
<dbReference type="InterPro" id="IPR051315">
    <property type="entry name" value="Bact_Chemotaxis_CheA"/>
</dbReference>
<dbReference type="PANTHER" id="PTHR43395:SF10">
    <property type="entry name" value="CHEMOTAXIS PROTEIN CHEA"/>
    <property type="match status" value="1"/>
</dbReference>
<keyword evidence="4" id="KW-0145">Chemotaxis</keyword>
<dbReference type="EC" id="2.7.13.3" evidence="2"/>
<dbReference type="PROSITE" id="PS50109">
    <property type="entry name" value="HIS_KIN"/>
    <property type="match status" value="1"/>
</dbReference>
<proteinExistence type="predicted"/>
<keyword evidence="5 12" id="KW-0597">Phosphoprotein</keyword>
<comment type="catalytic activity">
    <reaction evidence="1">
        <text>ATP + protein L-histidine = ADP + protein N-phospho-L-histidine.</text>
        <dbReference type="EC" id="2.7.13.3"/>
    </reaction>
</comment>
<dbReference type="SUPFAM" id="SSF47226">
    <property type="entry name" value="Histidine-containing phosphotransfer domain, HPT domain"/>
    <property type="match status" value="1"/>
</dbReference>
<evidence type="ECO:0000259" key="15">
    <source>
        <dbReference type="PROSITE" id="PS50894"/>
    </source>
</evidence>
<keyword evidence="8 16" id="KW-0418">Kinase</keyword>
<dbReference type="Gene3D" id="1.10.287.560">
    <property type="entry name" value="Histidine kinase CheA-like, homodimeric domain"/>
    <property type="match status" value="1"/>
</dbReference>
<dbReference type="Gene3D" id="2.30.30.40">
    <property type="entry name" value="SH3 Domains"/>
    <property type="match status" value="1"/>
</dbReference>
<evidence type="ECO:0000256" key="11">
    <source>
        <dbReference type="ARBA" id="ARBA00035100"/>
    </source>
</evidence>
<evidence type="ECO:0000256" key="10">
    <source>
        <dbReference type="ARBA" id="ARBA00023012"/>
    </source>
</evidence>
<keyword evidence="9" id="KW-0067">ATP-binding</keyword>
<dbReference type="GO" id="GO:0005737">
    <property type="term" value="C:cytoplasm"/>
    <property type="evidence" value="ECO:0007669"/>
    <property type="project" value="InterPro"/>
</dbReference>
<dbReference type="InterPro" id="IPR036641">
    <property type="entry name" value="HPT_dom_sf"/>
</dbReference>
<keyword evidence="6" id="KW-0808">Transferase</keyword>
<dbReference type="InterPro" id="IPR037006">
    <property type="entry name" value="CheA-like_homodim_sf"/>
</dbReference>
<dbReference type="SMART" id="SM00073">
    <property type="entry name" value="HPT"/>
    <property type="match status" value="1"/>
</dbReference>
<organism evidence="16 17">
    <name type="scientific">Tistlia consotensis USBA 355</name>
    <dbReference type="NCBI Taxonomy" id="560819"/>
    <lineage>
        <taxon>Bacteria</taxon>
        <taxon>Pseudomonadati</taxon>
        <taxon>Pseudomonadota</taxon>
        <taxon>Alphaproteobacteria</taxon>
        <taxon>Rhodospirillales</taxon>
        <taxon>Rhodovibrionaceae</taxon>
        <taxon>Tistlia</taxon>
    </lineage>
</organism>
<evidence type="ECO:0000313" key="17">
    <source>
        <dbReference type="Proteomes" id="UP000192917"/>
    </source>
</evidence>
<evidence type="ECO:0000256" key="6">
    <source>
        <dbReference type="ARBA" id="ARBA00022679"/>
    </source>
</evidence>
<keyword evidence="7" id="KW-0547">Nucleotide-binding</keyword>
<dbReference type="STRING" id="560819.SAMN05428998_1343"/>
<dbReference type="RefSeq" id="WP_085125849.1">
    <property type="nucleotide sequence ID" value="NZ_FWZX01000034.1"/>
</dbReference>
<feature type="domain" description="Histidine kinase" evidence="13">
    <location>
        <begin position="298"/>
        <end position="546"/>
    </location>
</feature>
<evidence type="ECO:0000256" key="5">
    <source>
        <dbReference type="ARBA" id="ARBA00022553"/>
    </source>
</evidence>